<dbReference type="EMBL" id="CP033972">
    <property type="protein sequence ID" value="AZG47631.1"/>
    <property type="molecule type" value="Genomic_DNA"/>
</dbReference>
<evidence type="ECO:0000313" key="3">
    <source>
        <dbReference type="EMBL" id="AZG47631.1"/>
    </source>
</evidence>
<keyword evidence="2" id="KW-0812">Transmembrane</keyword>
<keyword evidence="4" id="KW-1185">Reference proteome</keyword>
<organism evidence="3 4">
    <name type="scientific">Gordonia insulae</name>
    <dbReference type="NCBI Taxonomy" id="2420509"/>
    <lineage>
        <taxon>Bacteria</taxon>
        <taxon>Bacillati</taxon>
        <taxon>Actinomycetota</taxon>
        <taxon>Actinomycetes</taxon>
        <taxon>Mycobacteriales</taxon>
        <taxon>Gordoniaceae</taxon>
        <taxon>Gordonia</taxon>
    </lineage>
</organism>
<proteinExistence type="predicted"/>
<keyword evidence="2" id="KW-1133">Transmembrane helix</keyword>
<keyword evidence="2" id="KW-0472">Membrane</keyword>
<evidence type="ECO:0000256" key="2">
    <source>
        <dbReference type="SAM" id="Phobius"/>
    </source>
</evidence>
<sequence>MSGRGAVAIVLVFMGIGLIVGGSIVLGTQTTVTDEARCGSSITADDRSSSATDAGLGPTCAIVRGTRSTGGTIALTLGISMFLAGLTIAIVGGKRTGPTARPPVQYLPQPPYSQHPGSPPAMP</sequence>
<dbReference type="AlphaFoldDB" id="A0A3G8JR73"/>
<accession>A0A3G8JR73</accession>
<name>A0A3G8JR73_9ACTN</name>
<feature type="transmembrane region" description="Helical" evidence="2">
    <location>
        <begin position="73"/>
        <end position="92"/>
    </location>
</feature>
<reference evidence="3 4" key="1">
    <citation type="submission" date="2018-11" db="EMBL/GenBank/DDBJ databases">
        <title>Gordonia insulae sp. nov., isolated from an island soil.</title>
        <authorList>
            <person name="Kim Y.S."/>
            <person name="Kim S.B."/>
        </authorList>
    </citation>
    <scope>NUCLEOTIDE SEQUENCE [LARGE SCALE GENOMIC DNA]</scope>
    <source>
        <strain evidence="3 4">MMS17-SY073</strain>
    </source>
</reference>
<dbReference type="KEGG" id="gom:D7316_04243"/>
<protein>
    <submittedName>
        <fullName evidence="3">Uncharacterized protein</fullName>
    </submittedName>
</protein>
<evidence type="ECO:0000256" key="1">
    <source>
        <dbReference type="SAM" id="MobiDB-lite"/>
    </source>
</evidence>
<feature type="region of interest" description="Disordered" evidence="1">
    <location>
        <begin position="99"/>
        <end position="123"/>
    </location>
</feature>
<dbReference type="Proteomes" id="UP000271469">
    <property type="component" value="Chromosome"/>
</dbReference>
<evidence type="ECO:0000313" key="4">
    <source>
        <dbReference type="Proteomes" id="UP000271469"/>
    </source>
</evidence>
<feature type="transmembrane region" description="Helical" evidence="2">
    <location>
        <begin position="7"/>
        <end position="26"/>
    </location>
</feature>
<feature type="compositionally biased region" description="Pro residues" evidence="1">
    <location>
        <begin position="108"/>
        <end position="123"/>
    </location>
</feature>
<gene>
    <name evidence="3" type="ORF">D7316_04243</name>
</gene>